<dbReference type="GO" id="GO:0005615">
    <property type="term" value="C:extracellular space"/>
    <property type="evidence" value="ECO:0007669"/>
    <property type="project" value="InterPro"/>
</dbReference>
<evidence type="ECO:0000256" key="8">
    <source>
        <dbReference type="ARBA" id="ARBA00023049"/>
    </source>
</evidence>
<feature type="binding site" evidence="11">
    <location>
        <position position="159"/>
    </location>
    <ligand>
        <name>Zn(2+)</name>
        <dbReference type="ChEBI" id="CHEBI:29105"/>
        <note>catalytic</note>
    </ligand>
</feature>
<comment type="cofactor">
    <cofactor evidence="11">
        <name>Zn(2+)</name>
        <dbReference type="ChEBI" id="CHEBI:29105"/>
    </cofactor>
    <text evidence="11">Binds 1 zinc ion per subunit.</text>
</comment>
<dbReference type="InterPro" id="IPR027268">
    <property type="entry name" value="Peptidase_M4/M1_CTD_sf"/>
</dbReference>
<evidence type="ECO:0000256" key="12">
    <source>
        <dbReference type="RuleBase" id="RU364017"/>
    </source>
</evidence>
<evidence type="ECO:0000256" key="3">
    <source>
        <dbReference type="ARBA" id="ARBA00022525"/>
    </source>
</evidence>
<evidence type="ECO:0000256" key="10">
    <source>
        <dbReference type="PIRSR" id="PIRSR601842-1"/>
    </source>
</evidence>
<evidence type="ECO:0000256" key="2">
    <source>
        <dbReference type="ARBA" id="ARBA00006006"/>
    </source>
</evidence>
<keyword evidence="8 12" id="KW-0482">Metalloprotease</keyword>
<feature type="binding site" evidence="11">
    <location>
        <position position="369"/>
    </location>
    <ligand>
        <name>Zn(2+)</name>
        <dbReference type="ChEBI" id="CHEBI:29105"/>
        <note>catalytic</note>
    </ligand>
</feature>
<dbReference type="Gene3D" id="1.10.390.10">
    <property type="entry name" value="Neutral Protease Domain 2"/>
    <property type="match status" value="1"/>
</dbReference>
<evidence type="ECO:0000256" key="9">
    <source>
        <dbReference type="ARBA" id="ARBA00023145"/>
    </source>
</evidence>
<evidence type="ECO:0000313" key="14">
    <source>
        <dbReference type="Proteomes" id="UP000292702"/>
    </source>
</evidence>
<dbReference type="EMBL" id="RWJN01000232">
    <property type="protein sequence ID" value="TCD64513.1"/>
    <property type="molecule type" value="Genomic_DNA"/>
</dbReference>
<evidence type="ECO:0000256" key="7">
    <source>
        <dbReference type="ARBA" id="ARBA00022833"/>
    </source>
</evidence>
<dbReference type="Gene3D" id="3.10.170.10">
    <property type="match status" value="1"/>
</dbReference>
<dbReference type="PANTHER" id="PTHR33478:SF1">
    <property type="entry name" value="EXTRACELLULAR METALLOPROTEINASE MEP"/>
    <property type="match status" value="1"/>
</dbReference>
<evidence type="ECO:0000256" key="1">
    <source>
        <dbReference type="ARBA" id="ARBA00004613"/>
    </source>
</evidence>
<keyword evidence="4 12" id="KW-0645">Protease</keyword>
<evidence type="ECO:0000256" key="4">
    <source>
        <dbReference type="ARBA" id="ARBA00022670"/>
    </source>
</evidence>
<comment type="subcellular location">
    <subcellularLocation>
        <location evidence="1 12">Secreted</location>
    </subcellularLocation>
</comment>
<proteinExistence type="inferred from homology"/>
<dbReference type="OrthoDB" id="3227768at2759"/>
<dbReference type="InterPro" id="IPR001842">
    <property type="entry name" value="Peptidase_M36"/>
</dbReference>
<feature type="binding site" evidence="11">
    <location>
        <position position="340"/>
    </location>
    <ligand>
        <name>Zn(2+)</name>
        <dbReference type="ChEBI" id="CHEBI:29105"/>
        <note>catalytic</note>
    </ligand>
</feature>
<dbReference type="Pfam" id="PF02128">
    <property type="entry name" value="Peptidase_M36"/>
    <property type="match status" value="1"/>
</dbReference>
<comment type="similarity">
    <text evidence="2 12">Belongs to the peptidase M36 family.</text>
</comment>
<dbReference type="GO" id="GO:0008270">
    <property type="term" value="F:zinc ion binding"/>
    <property type="evidence" value="ECO:0007669"/>
    <property type="project" value="InterPro"/>
</dbReference>
<dbReference type="EC" id="3.4.24.-" evidence="12"/>
<keyword evidence="3 12" id="KW-0964">Secreted</keyword>
<keyword evidence="5 11" id="KW-0479">Metal-binding</keyword>
<dbReference type="GO" id="GO:0004222">
    <property type="term" value="F:metalloendopeptidase activity"/>
    <property type="evidence" value="ECO:0007669"/>
    <property type="project" value="InterPro"/>
</dbReference>
<keyword evidence="6 12" id="KW-0378">Hydrolase</keyword>
<accession>A0A4R0RCU6</accession>
<evidence type="ECO:0000256" key="11">
    <source>
        <dbReference type="PIRSR" id="PIRSR601842-2"/>
    </source>
</evidence>
<keyword evidence="7 11" id="KW-0862">Zinc</keyword>
<dbReference type="InterPro" id="IPR050371">
    <property type="entry name" value="Fungal_virulence_M36"/>
</dbReference>
<feature type="active site" evidence="10">
    <location>
        <position position="341"/>
    </location>
</feature>
<organism evidence="13 14">
    <name type="scientific">Steccherinum ochraceum</name>
    <dbReference type="NCBI Taxonomy" id="92696"/>
    <lineage>
        <taxon>Eukaryota</taxon>
        <taxon>Fungi</taxon>
        <taxon>Dikarya</taxon>
        <taxon>Basidiomycota</taxon>
        <taxon>Agaricomycotina</taxon>
        <taxon>Agaricomycetes</taxon>
        <taxon>Polyporales</taxon>
        <taxon>Steccherinaceae</taxon>
        <taxon>Steccherinum</taxon>
    </lineage>
</organism>
<dbReference type="PRINTS" id="PR00999">
    <property type="entry name" value="FUNGALYSIN"/>
</dbReference>
<dbReference type="AlphaFoldDB" id="A0A4R0RCU6"/>
<protein>
    <recommendedName>
        <fullName evidence="12">Extracellular metalloproteinase</fullName>
        <ecNumber evidence="12">3.4.24.-</ecNumber>
    </recommendedName>
    <alternativeName>
        <fullName evidence="12">Fungalysin</fullName>
    </alternativeName>
</protein>
<reference evidence="13 14" key="1">
    <citation type="submission" date="2018-11" db="EMBL/GenBank/DDBJ databases">
        <title>Genome assembly of Steccherinum ochraceum LE-BIN_3174, the white-rot fungus of the Steccherinaceae family (The Residual Polyporoid clade, Polyporales, Basidiomycota).</title>
        <authorList>
            <person name="Fedorova T.V."/>
            <person name="Glazunova O.A."/>
            <person name="Landesman E.O."/>
            <person name="Moiseenko K.V."/>
            <person name="Psurtseva N.V."/>
            <person name="Savinova O.S."/>
            <person name="Shakhova N.V."/>
            <person name="Tyazhelova T.V."/>
            <person name="Vasina D.V."/>
        </authorList>
    </citation>
    <scope>NUCLEOTIDE SEQUENCE [LARGE SCALE GENOMIC DNA]</scope>
    <source>
        <strain evidence="13 14">LE-BIN_3174</strain>
    </source>
</reference>
<evidence type="ECO:0000313" key="13">
    <source>
        <dbReference type="EMBL" id="TCD64513.1"/>
    </source>
</evidence>
<sequence>MGPSTSIQQAATAFIQSEVGVDAADIQITTTSGSDVHKVAYAKQQFNGIPVANAVAHVAFNNANKIVAFGSSFAKDAKAASPSPSVQVEDAIKTAQDTLKGTHESSFPIPGLEYWIQKDGSAALSHVIQVRNQTANTWYEAFVDAHSGDLISVVDFVAHATYRVLPIHKQVPTDGFETLVDPADPLASPEGWNGDLTRTLGNNAASYRSSLADTTGESDDNLTFVYDYNFNVPPDYENSTNVQFAEVNAFYVVNTMHDITYRYGFTESNYNFQNDNFGKGGDPGGDRVLVSVQDNGGYGDAFFITPPDGQSPTMSLELALVYNVPVAERDSALENDMIAHEFTHGVSNRMTGGGTGRCLQTLEAGGMGEGWSDAMADWTEQTADMKDWYFMTWVTNNPAGARTYPYSTSMTTNPLVYSNVSTVQQEVHYIGEVWANMLHNVHAALIEAHGFSTTANTNPDGTEGNIVWLHLFIDSFPIQPCQPTFVSARDAWIQADANRYNGANKCLLWKAFASRGLGPNAQNYTDDFSVPDGC</sequence>
<dbReference type="SUPFAM" id="SSF55486">
    <property type="entry name" value="Metalloproteases ('zincins'), catalytic domain"/>
    <property type="match status" value="1"/>
</dbReference>
<evidence type="ECO:0000256" key="6">
    <source>
        <dbReference type="ARBA" id="ARBA00022801"/>
    </source>
</evidence>
<keyword evidence="9 12" id="KW-0865">Zymogen</keyword>
<keyword evidence="14" id="KW-1185">Reference proteome</keyword>
<evidence type="ECO:0000256" key="5">
    <source>
        <dbReference type="ARBA" id="ARBA00022723"/>
    </source>
</evidence>
<name>A0A4R0RCU6_9APHY</name>
<dbReference type="PANTHER" id="PTHR33478">
    <property type="entry name" value="EXTRACELLULAR METALLOPROTEINASE MEP"/>
    <property type="match status" value="1"/>
</dbReference>
<dbReference type="GO" id="GO:0006508">
    <property type="term" value="P:proteolysis"/>
    <property type="evidence" value="ECO:0007669"/>
    <property type="project" value="UniProtKB-KW"/>
</dbReference>
<feature type="binding site" evidence="11">
    <location>
        <position position="344"/>
    </location>
    <ligand>
        <name>Zn(2+)</name>
        <dbReference type="ChEBI" id="CHEBI:29105"/>
        <note>catalytic</note>
    </ligand>
</feature>
<dbReference type="CDD" id="cd09596">
    <property type="entry name" value="M36"/>
    <property type="match status" value="1"/>
</dbReference>
<gene>
    <name evidence="13" type="ORF">EIP91_004009</name>
</gene>
<comment type="caution">
    <text evidence="13">The sequence shown here is derived from an EMBL/GenBank/DDBJ whole genome shotgun (WGS) entry which is preliminary data.</text>
</comment>
<dbReference type="Proteomes" id="UP000292702">
    <property type="component" value="Unassembled WGS sequence"/>
</dbReference>